<reference evidence="2 3" key="1">
    <citation type="journal article" date="2019" name="bioRxiv">
        <title>Bacteria contribute to plant secondary compound degradation in a generalist herbivore system.</title>
        <authorList>
            <person name="Francoeur C.B."/>
            <person name="Khadempour L."/>
            <person name="Moreira-Soto R.D."/>
            <person name="Gotting K."/>
            <person name="Book A.J."/>
            <person name="Pinto-Tomas A.A."/>
            <person name="Keefover-Ring K."/>
            <person name="Currie C.R."/>
        </authorList>
    </citation>
    <scope>NUCLEOTIDE SEQUENCE [LARGE SCALE GENOMIC DNA]</scope>
    <source>
        <strain evidence="2 3">Acro-805</strain>
    </source>
</reference>
<protein>
    <recommendedName>
        <fullName evidence="4">Long-chain-fatty-acyl-CoA reductase</fullName>
    </recommendedName>
</protein>
<evidence type="ECO:0000313" key="2">
    <source>
        <dbReference type="EMBL" id="NIF00788.1"/>
    </source>
</evidence>
<keyword evidence="1" id="KW-0521">NADP</keyword>
<accession>A0ABX0QYG2</accession>
<dbReference type="Proteomes" id="UP000780690">
    <property type="component" value="Unassembled WGS sequence"/>
</dbReference>
<evidence type="ECO:0000313" key="3">
    <source>
        <dbReference type="Proteomes" id="UP000780690"/>
    </source>
</evidence>
<gene>
    <name evidence="2" type="ORF">F3J38_12065</name>
</gene>
<sequence length="401" mass="45162">MPHIFDEISFLVGDSNKLHHVNAVSALRPFDDEIINFLATFSQVLFRLPGVKERSDLASLAFWCRPASLKAMKNQYGDINHLIGRGVAFHIAPSNVAVNFAYSLFTGLLSGNVNIVRLPARDFEQINIICTALSHSLSLHPRVSPYIYLIRYNKKQEINNALSLLCNVRLIWGGDKTIEVLRQSPLRPRGLDLAFSDRHSFTIIDAKNYLDSPDKIRIAHNFYNDTLHSDQTACSSPGLVIWLGKDRTVSKNAQETFWQHLDRVASERYEFQPVSAVTKLMALCMISAQVDGVVQHPVVHNRLMRAQLSTLSHDSMEYRCHSGYFLEYFAASLDEVLPVCGEKCQTITYAGIEKDVLRDFVRNKAPAGVDRIVPIGQALQFSLQWDGYDLISLLSRTVVAV</sequence>
<dbReference type="Pfam" id="PF05893">
    <property type="entry name" value="LuxC"/>
    <property type="match status" value="1"/>
</dbReference>
<comment type="caution">
    <text evidence="2">The sequence shown here is derived from an EMBL/GenBank/DDBJ whole genome shotgun (WGS) entry which is preliminary data.</text>
</comment>
<dbReference type="RefSeq" id="WP_167138622.1">
    <property type="nucleotide sequence ID" value="NZ_VWXD01000003.1"/>
</dbReference>
<evidence type="ECO:0000256" key="1">
    <source>
        <dbReference type="ARBA" id="ARBA00022857"/>
    </source>
</evidence>
<dbReference type="EMBL" id="VWXD01000003">
    <property type="protein sequence ID" value="NIF00788.1"/>
    <property type="molecule type" value="Genomic_DNA"/>
</dbReference>
<proteinExistence type="predicted"/>
<dbReference type="InterPro" id="IPR008670">
    <property type="entry name" value="CoA_reduct_LuxC"/>
</dbReference>
<evidence type="ECO:0008006" key="4">
    <source>
        <dbReference type="Google" id="ProtNLM"/>
    </source>
</evidence>
<keyword evidence="3" id="KW-1185">Reference proteome</keyword>
<organism evidence="2 3">
    <name type="scientific">Candidatus Pantoea formicae</name>
    <dbReference type="NCBI Taxonomy" id="2608355"/>
    <lineage>
        <taxon>Bacteria</taxon>
        <taxon>Pseudomonadati</taxon>
        <taxon>Pseudomonadota</taxon>
        <taxon>Gammaproteobacteria</taxon>
        <taxon>Enterobacterales</taxon>
        <taxon>Erwiniaceae</taxon>
        <taxon>Pantoea</taxon>
    </lineage>
</organism>
<name>A0ABX0QYG2_9GAMM</name>